<dbReference type="RefSeq" id="WP_066406781.1">
    <property type="nucleotide sequence ID" value="NZ_FKBS01000006.1"/>
</dbReference>
<gene>
    <name evidence="2" type="ORF">SAMEA1982600_00289</name>
</gene>
<organism evidence="2 3">
    <name type="scientific">Bordetella ansorpii</name>
    <dbReference type="NCBI Taxonomy" id="288768"/>
    <lineage>
        <taxon>Bacteria</taxon>
        <taxon>Pseudomonadati</taxon>
        <taxon>Pseudomonadota</taxon>
        <taxon>Betaproteobacteria</taxon>
        <taxon>Burkholderiales</taxon>
        <taxon>Alcaligenaceae</taxon>
        <taxon>Bordetella</taxon>
    </lineage>
</organism>
<proteinExistence type="predicted"/>
<evidence type="ECO:0000313" key="2">
    <source>
        <dbReference type="EMBL" id="SAH82230.1"/>
    </source>
</evidence>
<feature type="domain" description="DUF6985" evidence="1">
    <location>
        <begin position="67"/>
        <end position="190"/>
    </location>
</feature>
<accession>A0A157KCY8</accession>
<evidence type="ECO:0000313" key="3">
    <source>
        <dbReference type="Proteomes" id="UP000077037"/>
    </source>
</evidence>
<dbReference type="OrthoDB" id="6262842at2"/>
<dbReference type="EMBL" id="FKBS01000006">
    <property type="protein sequence ID" value="SAH82230.1"/>
    <property type="molecule type" value="Genomic_DNA"/>
</dbReference>
<protein>
    <recommendedName>
        <fullName evidence="1">DUF6985 domain-containing protein</fullName>
    </recommendedName>
</protein>
<sequence>MRLERLSSNHRSLDVPGLPTLFAAGDKWVSWTSALPMPRAAAALRQPPGPWFGRAPGFDIADEGEIPIDLENDDGAGDAPDPVMLDAARWLLAHDADFTQVVLDTLVADLPRLRDIENAVVLGDDDFRLPRQWDAAMASSLVWLETINLPPVAGHAPYIGVGFRCAWEPEHGYGLMLCGTEVVERGGADTAVLSWIAARHAEDQGG</sequence>
<dbReference type="AlphaFoldDB" id="A0A157KCY8"/>
<dbReference type="Proteomes" id="UP000077037">
    <property type="component" value="Unassembled WGS sequence"/>
</dbReference>
<dbReference type="Pfam" id="PF22481">
    <property type="entry name" value="DUF6985"/>
    <property type="match status" value="1"/>
</dbReference>
<dbReference type="InterPro" id="IPR054254">
    <property type="entry name" value="DUF6985"/>
</dbReference>
<name>A0A157KCY8_9BORD</name>
<reference evidence="2 3" key="1">
    <citation type="submission" date="2016-03" db="EMBL/GenBank/DDBJ databases">
        <authorList>
            <consortium name="Pathogen Informatics"/>
        </authorList>
    </citation>
    <scope>NUCLEOTIDE SEQUENCE [LARGE SCALE GENOMIC DNA]</scope>
    <source>
        <strain evidence="2 3">NCTC13364</strain>
    </source>
</reference>
<evidence type="ECO:0000259" key="1">
    <source>
        <dbReference type="Pfam" id="PF22481"/>
    </source>
</evidence>